<dbReference type="Proteomes" id="UP001305647">
    <property type="component" value="Unassembled WGS sequence"/>
</dbReference>
<accession>A0AAN6QAQ0</accession>
<feature type="region of interest" description="Disordered" evidence="1">
    <location>
        <begin position="1"/>
        <end position="57"/>
    </location>
</feature>
<feature type="compositionally biased region" description="Basic and acidic residues" evidence="1">
    <location>
        <begin position="9"/>
        <end position="22"/>
    </location>
</feature>
<dbReference type="AlphaFoldDB" id="A0AAN6QAQ0"/>
<sequence length="57" mass="6465">MTVLYQPSETKKRYARRNRDTDNPSVPPIRPSSELNFAHPGASENKVVPKGPPWVFT</sequence>
<name>A0AAN6QAQ0_9PEZI</name>
<keyword evidence="3" id="KW-1185">Reference proteome</keyword>
<reference evidence="2" key="2">
    <citation type="submission" date="2023-05" db="EMBL/GenBank/DDBJ databases">
        <authorList>
            <consortium name="Lawrence Berkeley National Laboratory"/>
            <person name="Steindorff A."/>
            <person name="Hensen N."/>
            <person name="Bonometti L."/>
            <person name="Westerberg I."/>
            <person name="Brannstrom I.O."/>
            <person name="Guillou S."/>
            <person name="Cros-Aarteil S."/>
            <person name="Calhoun S."/>
            <person name="Haridas S."/>
            <person name="Kuo A."/>
            <person name="Mondo S."/>
            <person name="Pangilinan J."/>
            <person name="Riley R."/>
            <person name="Labutti K."/>
            <person name="Andreopoulos B."/>
            <person name="Lipzen A."/>
            <person name="Chen C."/>
            <person name="Yanf M."/>
            <person name="Daum C."/>
            <person name="Ng V."/>
            <person name="Clum A."/>
            <person name="Ohm R."/>
            <person name="Martin F."/>
            <person name="Silar P."/>
            <person name="Natvig D."/>
            <person name="Lalanne C."/>
            <person name="Gautier V."/>
            <person name="Ament-Velasquez S.L."/>
            <person name="Kruys A."/>
            <person name="Hutchinson M.I."/>
            <person name="Powell A.J."/>
            <person name="Barry K."/>
            <person name="Miller A.N."/>
            <person name="Grigoriev I.V."/>
            <person name="Debuchy R."/>
            <person name="Gladieux P."/>
            <person name="Thoren M.H."/>
            <person name="Johannesson H."/>
        </authorList>
    </citation>
    <scope>NUCLEOTIDE SEQUENCE</scope>
    <source>
        <strain evidence="2">CBS 757.83</strain>
    </source>
</reference>
<protein>
    <submittedName>
        <fullName evidence="2">Uncharacterized protein</fullName>
    </submittedName>
</protein>
<evidence type="ECO:0000256" key="1">
    <source>
        <dbReference type="SAM" id="MobiDB-lite"/>
    </source>
</evidence>
<organism evidence="2 3">
    <name type="scientific">Parathielavia hyrcaniae</name>
    <dbReference type="NCBI Taxonomy" id="113614"/>
    <lineage>
        <taxon>Eukaryota</taxon>
        <taxon>Fungi</taxon>
        <taxon>Dikarya</taxon>
        <taxon>Ascomycota</taxon>
        <taxon>Pezizomycotina</taxon>
        <taxon>Sordariomycetes</taxon>
        <taxon>Sordariomycetidae</taxon>
        <taxon>Sordariales</taxon>
        <taxon>Chaetomiaceae</taxon>
        <taxon>Parathielavia</taxon>
    </lineage>
</organism>
<gene>
    <name evidence="2" type="ORF">N658DRAFT_491342</name>
</gene>
<proteinExistence type="predicted"/>
<evidence type="ECO:0000313" key="2">
    <source>
        <dbReference type="EMBL" id="KAK4106710.1"/>
    </source>
</evidence>
<reference evidence="2" key="1">
    <citation type="journal article" date="2023" name="Mol. Phylogenet. Evol.">
        <title>Genome-scale phylogeny and comparative genomics of the fungal order Sordariales.</title>
        <authorList>
            <person name="Hensen N."/>
            <person name="Bonometti L."/>
            <person name="Westerberg I."/>
            <person name="Brannstrom I.O."/>
            <person name="Guillou S."/>
            <person name="Cros-Aarteil S."/>
            <person name="Calhoun S."/>
            <person name="Haridas S."/>
            <person name="Kuo A."/>
            <person name="Mondo S."/>
            <person name="Pangilinan J."/>
            <person name="Riley R."/>
            <person name="LaButti K."/>
            <person name="Andreopoulos B."/>
            <person name="Lipzen A."/>
            <person name="Chen C."/>
            <person name="Yan M."/>
            <person name="Daum C."/>
            <person name="Ng V."/>
            <person name="Clum A."/>
            <person name="Steindorff A."/>
            <person name="Ohm R.A."/>
            <person name="Martin F."/>
            <person name="Silar P."/>
            <person name="Natvig D.O."/>
            <person name="Lalanne C."/>
            <person name="Gautier V."/>
            <person name="Ament-Velasquez S.L."/>
            <person name="Kruys A."/>
            <person name="Hutchinson M.I."/>
            <person name="Powell A.J."/>
            <person name="Barry K."/>
            <person name="Miller A.N."/>
            <person name="Grigoriev I.V."/>
            <person name="Debuchy R."/>
            <person name="Gladieux P."/>
            <person name="Hiltunen Thoren M."/>
            <person name="Johannesson H."/>
        </authorList>
    </citation>
    <scope>NUCLEOTIDE SEQUENCE</scope>
    <source>
        <strain evidence="2">CBS 757.83</strain>
    </source>
</reference>
<comment type="caution">
    <text evidence="2">The sequence shown here is derived from an EMBL/GenBank/DDBJ whole genome shotgun (WGS) entry which is preliminary data.</text>
</comment>
<dbReference type="EMBL" id="MU863624">
    <property type="protein sequence ID" value="KAK4106710.1"/>
    <property type="molecule type" value="Genomic_DNA"/>
</dbReference>
<evidence type="ECO:0000313" key="3">
    <source>
        <dbReference type="Proteomes" id="UP001305647"/>
    </source>
</evidence>